<proteinExistence type="predicted"/>
<dbReference type="EMBL" id="CM034394">
    <property type="protein sequence ID" value="KAJ0179330.1"/>
    <property type="molecule type" value="Genomic_DNA"/>
</dbReference>
<organism evidence="1 2">
    <name type="scientific">Dendrolimus kikuchii</name>
    <dbReference type="NCBI Taxonomy" id="765133"/>
    <lineage>
        <taxon>Eukaryota</taxon>
        <taxon>Metazoa</taxon>
        <taxon>Ecdysozoa</taxon>
        <taxon>Arthropoda</taxon>
        <taxon>Hexapoda</taxon>
        <taxon>Insecta</taxon>
        <taxon>Pterygota</taxon>
        <taxon>Neoptera</taxon>
        <taxon>Endopterygota</taxon>
        <taxon>Lepidoptera</taxon>
        <taxon>Glossata</taxon>
        <taxon>Ditrysia</taxon>
        <taxon>Bombycoidea</taxon>
        <taxon>Lasiocampidae</taxon>
        <taxon>Dendrolimus</taxon>
    </lineage>
</organism>
<protein>
    <submittedName>
        <fullName evidence="1">Uncharacterized protein</fullName>
    </submittedName>
</protein>
<keyword evidence="2" id="KW-1185">Reference proteome</keyword>
<sequence length="102" mass="11161">MVSNESVGIKNSIVTEVPAGSKAVLECNSNDFAHNFMFWLFDDSNNIIGPGGKFDERKFKYEVLSGKLQIDKVSPAESGYYKCVSKNIDGSGYLVGEVEVLS</sequence>
<accession>A0ACC1D694</accession>
<gene>
    <name evidence="1" type="ORF">K1T71_005042</name>
</gene>
<dbReference type="Proteomes" id="UP000824533">
    <property type="component" value="Linkage Group LG08"/>
</dbReference>
<comment type="caution">
    <text evidence="1">The sequence shown here is derived from an EMBL/GenBank/DDBJ whole genome shotgun (WGS) entry which is preliminary data.</text>
</comment>
<evidence type="ECO:0000313" key="2">
    <source>
        <dbReference type="Proteomes" id="UP000824533"/>
    </source>
</evidence>
<name>A0ACC1D694_9NEOP</name>
<evidence type="ECO:0000313" key="1">
    <source>
        <dbReference type="EMBL" id="KAJ0179330.1"/>
    </source>
</evidence>
<reference evidence="1 2" key="1">
    <citation type="journal article" date="2021" name="Front. Genet.">
        <title>Chromosome-Level Genome Assembly Reveals Significant Gene Expansion in the Toll and IMD Signaling Pathways of Dendrolimus kikuchii.</title>
        <authorList>
            <person name="Zhou J."/>
            <person name="Wu P."/>
            <person name="Xiong Z."/>
            <person name="Liu N."/>
            <person name="Zhao N."/>
            <person name="Ji M."/>
            <person name="Qiu Y."/>
            <person name="Yang B."/>
        </authorList>
    </citation>
    <scope>NUCLEOTIDE SEQUENCE [LARGE SCALE GENOMIC DNA]</scope>
    <source>
        <strain evidence="1">Ann1</strain>
    </source>
</reference>